<sequence length="393" mass="43332">MTTVQRASEGRASQRRAFLKNVAAAASCATTASVLGTWPIRAGAQSATPERQFNPQPGAWRSFEVKTRVDVQLAEGQTRVWLPVPSIDSDWQRSLDNRWDSNGRVTLSKDVAQGGVPATQWLTVEFAPGEKTPWVELTSRVQTRSRAVDWSAKSSQTQDKDLAFWTRPTALLPTDGIVRETALKATQGAKTDYEKVRAVYDWVVTNAYREPKVRGCGEGDIKTMLETGNLGGKCADINALFVGLCRAVGLPARDVYGLRLAPSAFGYKELGGNNMGNLSGAQHCRAEVYLKDHGWVAMDPADVAKVMRQETPEWIKTTHNPLVAPVNKALFGQWEGNWVGWNMAHDLQLPGAQRGPLGFLMYPVCETGKPGQIERLDSYTPDAFKYHITAREI</sequence>
<dbReference type="Gene3D" id="3.10.620.30">
    <property type="match status" value="1"/>
</dbReference>
<dbReference type="eggNOG" id="COG1305">
    <property type="taxonomic scope" value="Bacteria"/>
</dbReference>
<dbReference type="AlphaFoldDB" id="A0A016XHW2"/>
<dbReference type="STRING" id="1458275.AZ34_11710"/>
<dbReference type="OrthoDB" id="9804872at2"/>
<dbReference type="InterPro" id="IPR038765">
    <property type="entry name" value="Papain-like_cys_pep_sf"/>
</dbReference>
<feature type="domain" description="Transglutaminase-like" evidence="1">
    <location>
        <begin position="226"/>
        <end position="302"/>
    </location>
</feature>
<accession>A0A016XHW2</accession>
<dbReference type="PROSITE" id="PS51318">
    <property type="entry name" value="TAT"/>
    <property type="match status" value="1"/>
</dbReference>
<dbReference type="Pfam" id="PF01841">
    <property type="entry name" value="Transglut_core"/>
    <property type="match status" value="1"/>
</dbReference>
<reference evidence="2 3" key="1">
    <citation type="submission" date="2014-02" db="EMBL/GenBank/DDBJ databases">
        <title>Draft Genome of Hylemonella gracilis isolated from the Niagara River.</title>
        <authorList>
            <person name="Pawlowski D.R."/>
            <person name="Koudelka G.B."/>
        </authorList>
    </citation>
    <scope>NUCLEOTIDE SEQUENCE [LARGE SCALE GENOMIC DNA]</scope>
    <source>
        <strain evidence="2 3">Niagara R</strain>
    </source>
</reference>
<protein>
    <submittedName>
        <fullName evidence="2">Transglutaminase</fullName>
    </submittedName>
</protein>
<dbReference type="Proteomes" id="UP000023268">
    <property type="component" value="Unassembled WGS sequence"/>
</dbReference>
<dbReference type="EMBL" id="JEMG01000001">
    <property type="protein sequence ID" value="EYC51679.1"/>
    <property type="molecule type" value="Genomic_DNA"/>
</dbReference>
<dbReference type="SMART" id="SM00460">
    <property type="entry name" value="TGc"/>
    <property type="match status" value="1"/>
</dbReference>
<dbReference type="InterPro" id="IPR006311">
    <property type="entry name" value="TAT_signal"/>
</dbReference>
<dbReference type="PANTHER" id="PTHR38339">
    <property type="entry name" value="TRANSGLUTAMINASE DOMAIN PROTEIN"/>
    <property type="match status" value="1"/>
</dbReference>
<evidence type="ECO:0000313" key="3">
    <source>
        <dbReference type="Proteomes" id="UP000023268"/>
    </source>
</evidence>
<dbReference type="InterPro" id="IPR002931">
    <property type="entry name" value="Transglutaminase-like"/>
</dbReference>
<evidence type="ECO:0000259" key="1">
    <source>
        <dbReference type="SMART" id="SM00460"/>
    </source>
</evidence>
<evidence type="ECO:0000313" key="2">
    <source>
        <dbReference type="EMBL" id="EYC51679.1"/>
    </source>
</evidence>
<dbReference type="PANTHER" id="PTHR38339:SF1">
    <property type="entry name" value="TRANSGLUTAMINASE-LIKE DOMAIN-CONTAINING PROTEIN"/>
    <property type="match status" value="1"/>
</dbReference>
<proteinExistence type="predicted"/>
<dbReference type="SUPFAM" id="SSF54001">
    <property type="entry name" value="Cysteine proteinases"/>
    <property type="match status" value="1"/>
</dbReference>
<comment type="caution">
    <text evidence="2">The sequence shown here is derived from an EMBL/GenBank/DDBJ whole genome shotgun (WGS) entry which is preliminary data.</text>
</comment>
<name>A0A016XHW2_9BURK</name>
<gene>
    <name evidence="2" type="ORF">AZ34_11710</name>
</gene>
<organism evidence="2 3">
    <name type="scientific">Hylemonella gracilis str. Niagara R</name>
    <dbReference type="NCBI Taxonomy" id="1458275"/>
    <lineage>
        <taxon>Bacteria</taxon>
        <taxon>Pseudomonadati</taxon>
        <taxon>Pseudomonadota</taxon>
        <taxon>Betaproteobacteria</taxon>
        <taxon>Burkholderiales</taxon>
        <taxon>Comamonadaceae</taxon>
        <taxon>Hylemonella</taxon>
    </lineage>
</organism>
<dbReference type="RefSeq" id="WP_035608160.1">
    <property type="nucleotide sequence ID" value="NZ_JEMG01000001.1"/>
</dbReference>